<dbReference type="SUPFAM" id="SSF56672">
    <property type="entry name" value="DNA/RNA polymerases"/>
    <property type="match status" value="1"/>
</dbReference>
<sequence length="566" mass="65202">MHAAKYPACIPALLYANCETSIRLPSGPSEAIKIESGVRQGCPLSPILFNIAMEPLIRGIENLKSGYTIHGSQHSSKTFADDLCLIGRNQLHAQMQLNFASNIANWLGIQFNPKKCSTLHIKSNKVVKTQLRIQGQPLEIMEKETPYTYLGVPTGFKTFNSATETIEQLKKEVKAVDNSLLFPWQKFDAVNTFIIPKLSFHLKLSHAFRLLTSTDQRTQKLAYDSMKEVVQQRSKNDPSMEEISEYYNGSKSSVPPEHVKNDVTSCWIQLRAAIRRLSAKMKIFFQPDRNKKKFHLIINNVAATRFNVEAQLRDATRNYFKQRLIAKPGQGRVYNVTAKNPVSNHFYRNVNLTRLNEWNFIHRARLDLVPLNGGTKKWFTKDQSCRKCKYKCESLFHVLNCCDPNYPTMTRRHDAVVHRLVDGFKKRKRKSQEILLDQIIPETSSTLQPDITILDKKKKEAIIIDVTIPYENLPKSFVTARDRKYEKYTEIKKELQNLGYNVFLDAFIVGSLGGYDPENYKCLKSLDIPKNYSILMKKLMVTDVVRWSREIYMNHVCQKRKNAALQ</sequence>
<dbReference type="InterPro" id="IPR043502">
    <property type="entry name" value="DNA/RNA_pol_sf"/>
</dbReference>
<name>A0A914QJ31_9BILA</name>
<proteinExistence type="predicted"/>
<protein>
    <submittedName>
        <fullName evidence="3">Reverse transcriptase domain-containing protein</fullName>
    </submittedName>
</protein>
<organism evidence="2 3">
    <name type="scientific">Panagrolaimus davidi</name>
    <dbReference type="NCBI Taxonomy" id="227884"/>
    <lineage>
        <taxon>Eukaryota</taxon>
        <taxon>Metazoa</taxon>
        <taxon>Ecdysozoa</taxon>
        <taxon>Nematoda</taxon>
        <taxon>Chromadorea</taxon>
        <taxon>Rhabditida</taxon>
        <taxon>Tylenchina</taxon>
        <taxon>Panagrolaimomorpha</taxon>
        <taxon>Panagrolaimoidea</taxon>
        <taxon>Panagrolaimidae</taxon>
        <taxon>Panagrolaimus</taxon>
    </lineage>
</organism>
<evidence type="ECO:0000313" key="3">
    <source>
        <dbReference type="WBParaSite" id="PDA_v2.g27322.t1"/>
    </source>
</evidence>
<evidence type="ECO:0000313" key="2">
    <source>
        <dbReference type="Proteomes" id="UP000887578"/>
    </source>
</evidence>
<dbReference type="WBParaSite" id="PDA_v2.g27322.t1">
    <property type="protein sequence ID" value="PDA_v2.g27322.t1"/>
    <property type="gene ID" value="PDA_v2.g27322"/>
</dbReference>
<accession>A0A914QJ31</accession>
<keyword evidence="2" id="KW-1185">Reference proteome</keyword>
<dbReference type="Proteomes" id="UP000887578">
    <property type="component" value="Unplaced"/>
</dbReference>
<feature type="domain" description="Reverse transcriptase" evidence="1">
    <location>
        <begin position="1"/>
        <end position="154"/>
    </location>
</feature>
<reference evidence="3" key="1">
    <citation type="submission" date="2022-11" db="UniProtKB">
        <authorList>
            <consortium name="WormBaseParasite"/>
        </authorList>
    </citation>
    <scope>IDENTIFICATION</scope>
</reference>
<dbReference type="Pfam" id="PF00078">
    <property type="entry name" value="RVT_1"/>
    <property type="match status" value="1"/>
</dbReference>
<dbReference type="PROSITE" id="PS50878">
    <property type="entry name" value="RT_POL"/>
    <property type="match status" value="1"/>
</dbReference>
<dbReference type="PANTHER" id="PTHR35450:SF2">
    <property type="entry name" value="REVERSE TRANSCRIPTASE DOMAIN-CONTAINING PROTEIN"/>
    <property type="match status" value="1"/>
</dbReference>
<evidence type="ECO:0000259" key="1">
    <source>
        <dbReference type="PROSITE" id="PS50878"/>
    </source>
</evidence>
<dbReference type="PANTHER" id="PTHR35450">
    <property type="entry name" value="REVERSE TRANSCRIPTASE DOMAIN-CONTAINING PROTEIN"/>
    <property type="match status" value="1"/>
</dbReference>
<dbReference type="AlphaFoldDB" id="A0A914QJ31"/>
<dbReference type="InterPro" id="IPR000477">
    <property type="entry name" value="RT_dom"/>
</dbReference>